<accession>A0A1U7JE05</accession>
<dbReference type="AlphaFoldDB" id="A0A1U7JE05"/>
<reference evidence="2 3" key="1">
    <citation type="submission" date="2016-03" db="EMBL/GenBank/DDBJ databases">
        <title>Genome sequence of Nesiotobacter sp. nov., a moderately halophilic alphaproteobacterium isolated from the Yellow Sea, China.</title>
        <authorList>
            <person name="Zhang G."/>
            <person name="Zhang R."/>
        </authorList>
    </citation>
    <scope>NUCLEOTIDE SEQUENCE [LARGE SCALE GENOMIC DNA]</scope>
    <source>
        <strain evidence="2 3">WB1-6</strain>
    </source>
</reference>
<sequence>MNGTITPQQLPLVLPHEEALGIDDYLVSSSNQVAFNLVNSWPEWPSPVVLLAGPIGSGKTHLANVWVEMSGAHIVRAVDLHRFDINTLAESGPVVVEDIHVGFDERSLFHLFNAVRLHGSTMLITTRSWPQSMNLQLPDLASRFRACTPVEIEEPDDMLLRMVLTKLFADRQIAIDANVVDFLVVRIERSLNTAAQMVDRLDRLALASGRKITRVMASRMLESLDE</sequence>
<evidence type="ECO:0000259" key="1">
    <source>
        <dbReference type="Pfam" id="PF22688"/>
    </source>
</evidence>
<protein>
    <recommendedName>
        <fullName evidence="1">Hda lid domain-containing protein</fullName>
    </recommendedName>
</protein>
<dbReference type="STRING" id="197461.A3843_14585"/>
<dbReference type="GO" id="GO:0003688">
    <property type="term" value="F:DNA replication origin binding"/>
    <property type="evidence" value="ECO:0007669"/>
    <property type="project" value="TreeGrafter"/>
</dbReference>
<dbReference type="Gene3D" id="3.40.50.300">
    <property type="entry name" value="P-loop containing nucleotide triphosphate hydrolases"/>
    <property type="match status" value="1"/>
</dbReference>
<evidence type="ECO:0000313" key="2">
    <source>
        <dbReference type="EMBL" id="OKL42973.1"/>
    </source>
</evidence>
<proteinExistence type="predicted"/>
<dbReference type="Gene3D" id="1.10.8.60">
    <property type="match status" value="1"/>
</dbReference>
<feature type="domain" description="Hda lid" evidence="1">
    <location>
        <begin position="169"/>
        <end position="213"/>
    </location>
</feature>
<dbReference type="GO" id="GO:0005886">
    <property type="term" value="C:plasma membrane"/>
    <property type="evidence" value="ECO:0007669"/>
    <property type="project" value="TreeGrafter"/>
</dbReference>
<dbReference type="GO" id="GO:0006270">
    <property type="term" value="P:DNA replication initiation"/>
    <property type="evidence" value="ECO:0007669"/>
    <property type="project" value="TreeGrafter"/>
</dbReference>
<organism evidence="2 3">
    <name type="scientific">Pseudovibrio exalbescens</name>
    <dbReference type="NCBI Taxonomy" id="197461"/>
    <lineage>
        <taxon>Bacteria</taxon>
        <taxon>Pseudomonadati</taxon>
        <taxon>Pseudomonadota</taxon>
        <taxon>Alphaproteobacteria</taxon>
        <taxon>Hyphomicrobiales</taxon>
        <taxon>Stappiaceae</taxon>
        <taxon>Pseudovibrio</taxon>
    </lineage>
</organism>
<dbReference type="EMBL" id="LVVZ01000022">
    <property type="protein sequence ID" value="OKL42973.1"/>
    <property type="molecule type" value="Genomic_DNA"/>
</dbReference>
<dbReference type="InterPro" id="IPR027417">
    <property type="entry name" value="P-loop_NTPase"/>
</dbReference>
<dbReference type="Proteomes" id="UP000185783">
    <property type="component" value="Unassembled WGS sequence"/>
</dbReference>
<dbReference type="PANTHER" id="PTHR30050">
    <property type="entry name" value="CHROMOSOMAL REPLICATION INITIATOR PROTEIN DNAA"/>
    <property type="match status" value="1"/>
</dbReference>
<dbReference type="InterPro" id="IPR055199">
    <property type="entry name" value="Hda_lid"/>
</dbReference>
<name>A0A1U7JE05_9HYPH</name>
<keyword evidence="3" id="KW-1185">Reference proteome</keyword>
<dbReference type="OrthoDB" id="7390113at2"/>
<dbReference type="Pfam" id="PF22688">
    <property type="entry name" value="Hda_lid"/>
    <property type="match status" value="1"/>
</dbReference>
<comment type="caution">
    <text evidence="2">The sequence shown here is derived from an EMBL/GenBank/DDBJ whole genome shotgun (WGS) entry which is preliminary data.</text>
</comment>
<dbReference type="PANTHER" id="PTHR30050:SF5">
    <property type="entry name" value="DNAA REGULATORY INACTIVATOR HDA"/>
    <property type="match status" value="1"/>
</dbReference>
<dbReference type="SUPFAM" id="SSF52540">
    <property type="entry name" value="P-loop containing nucleoside triphosphate hydrolases"/>
    <property type="match status" value="1"/>
</dbReference>
<dbReference type="RefSeq" id="WP_028482762.1">
    <property type="nucleotide sequence ID" value="NZ_LVVZ01000022.1"/>
</dbReference>
<evidence type="ECO:0000313" key="3">
    <source>
        <dbReference type="Proteomes" id="UP000185783"/>
    </source>
</evidence>
<gene>
    <name evidence="2" type="ORF">A3843_14585</name>
</gene>